<dbReference type="Proteomes" id="UP000299102">
    <property type="component" value="Unassembled WGS sequence"/>
</dbReference>
<dbReference type="AlphaFoldDB" id="A0A4C1VPA6"/>
<organism evidence="1 2">
    <name type="scientific">Eumeta variegata</name>
    <name type="common">Bagworm moth</name>
    <name type="synonym">Eumeta japonica</name>
    <dbReference type="NCBI Taxonomy" id="151549"/>
    <lineage>
        <taxon>Eukaryota</taxon>
        <taxon>Metazoa</taxon>
        <taxon>Ecdysozoa</taxon>
        <taxon>Arthropoda</taxon>
        <taxon>Hexapoda</taxon>
        <taxon>Insecta</taxon>
        <taxon>Pterygota</taxon>
        <taxon>Neoptera</taxon>
        <taxon>Endopterygota</taxon>
        <taxon>Lepidoptera</taxon>
        <taxon>Glossata</taxon>
        <taxon>Ditrysia</taxon>
        <taxon>Tineoidea</taxon>
        <taxon>Psychidae</taxon>
        <taxon>Oiketicinae</taxon>
        <taxon>Eumeta</taxon>
    </lineage>
</organism>
<accession>A0A4C1VPA6</accession>
<proteinExistence type="predicted"/>
<protein>
    <submittedName>
        <fullName evidence="1">Uncharacterized protein</fullName>
    </submittedName>
</protein>
<dbReference type="EMBL" id="BGZK01000368">
    <property type="protein sequence ID" value="GBP39595.1"/>
    <property type="molecule type" value="Genomic_DNA"/>
</dbReference>
<evidence type="ECO:0000313" key="1">
    <source>
        <dbReference type="EMBL" id="GBP39595.1"/>
    </source>
</evidence>
<evidence type="ECO:0000313" key="2">
    <source>
        <dbReference type="Proteomes" id="UP000299102"/>
    </source>
</evidence>
<name>A0A4C1VPA6_EUMVA</name>
<sequence length="112" mass="12033">MLVIVVTSAVTPSRPTVQHVPEAAGVWRNSTAVQQNNCRSYPRDEYVRSANRPQTKHRHHGQHGRTAGRLFAHPLPRAGAPGAGPPWAARRLVSGQGVGGGCGYVVAIFVTY</sequence>
<reference evidence="1 2" key="1">
    <citation type="journal article" date="2019" name="Commun. Biol.">
        <title>The bagworm genome reveals a unique fibroin gene that provides high tensile strength.</title>
        <authorList>
            <person name="Kono N."/>
            <person name="Nakamura H."/>
            <person name="Ohtoshi R."/>
            <person name="Tomita M."/>
            <person name="Numata K."/>
            <person name="Arakawa K."/>
        </authorList>
    </citation>
    <scope>NUCLEOTIDE SEQUENCE [LARGE SCALE GENOMIC DNA]</scope>
</reference>
<keyword evidence="2" id="KW-1185">Reference proteome</keyword>
<gene>
    <name evidence="1" type="ORF">EVAR_26677_1</name>
</gene>
<comment type="caution">
    <text evidence="1">The sequence shown here is derived from an EMBL/GenBank/DDBJ whole genome shotgun (WGS) entry which is preliminary data.</text>
</comment>